<dbReference type="PROSITE" id="PS51794">
    <property type="entry name" value="DAC"/>
    <property type="match status" value="1"/>
</dbReference>
<comment type="cofactor">
    <cofactor evidence="10">
        <name>Mg(2+)</name>
        <dbReference type="ChEBI" id="CHEBI:18420"/>
    </cofactor>
</comment>
<dbReference type="HAMAP" id="MF_01438">
    <property type="entry name" value="DisA"/>
    <property type="match status" value="1"/>
</dbReference>
<sequence>MARTPEETLRLTLALVAPGTELRDGLERILRGRTGALLVLGMDRLVESLSTGGFDIGIDFSPTRLRELAKMDGAIVVDKDVTQIHKAGVQLVPDSAIPTSESGTRHRTAERVAVQTGHPVITVSASMQIIAIYVGGIRHQLEGSESILARATQALATLERYRQRLDQVTITLSNQEIEDTATVRDVVQVLQRQEMVRRISEEISQYVLELGTDGRLVALQLEELAIKSGNEPEVVLRDYAEAAYTAGSSETPLDVEAALAVFSELSAAELVDLTRLARLLGFNGGPEVLDRAVQPQGFRLLAGLTNLPRAVVERVVSQFGGLQQLMAASIEDLRAVEGIGDQRARTVREGLGRFAEDSLLERYR</sequence>
<evidence type="ECO:0000256" key="3">
    <source>
        <dbReference type="ARBA" id="ARBA00022695"/>
    </source>
</evidence>
<keyword evidence="13" id="KW-1185">Reference proteome</keyword>
<dbReference type="InterPro" id="IPR050338">
    <property type="entry name" value="DisA"/>
</dbReference>
<dbReference type="NCBIfam" id="NF010009">
    <property type="entry name" value="PRK13482.1"/>
    <property type="match status" value="1"/>
</dbReference>
<dbReference type="PANTHER" id="PTHR34185">
    <property type="entry name" value="DIADENYLATE CYCLASE"/>
    <property type="match status" value="1"/>
</dbReference>
<comment type="catalytic activity">
    <reaction evidence="1 10">
        <text>2 ATP = 3',3'-c-di-AMP + 2 diphosphate</text>
        <dbReference type="Rhea" id="RHEA:35655"/>
        <dbReference type="ChEBI" id="CHEBI:30616"/>
        <dbReference type="ChEBI" id="CHEBI:33019"/>
        <dbReference type="ChEBI" id="CHEBI:71500"/>
        <dbReference type="EC" id="2.7.7.85"/>
    </reaction>
</comment>
<comment type="similarity">
    <text evidence="10">Belongs to the DisA family.</text>
</comment>
<evidence type="ECO:0000256" key="7">
    <source>
        <dbReference type="ARBA" id="ARBA00022842"/>
    </source>
</evidence>
<evidence type="ECO:0000313" key="13">
    <source>
        <dbReference type="Proteomes" id="UP000273119"/>
    </source>
</evidence>
<dbReference type="PANTHER" id="PTHR34185:SF3">
    <property type="entry name" value="DNA INTEGRITY SCANNING PROTEIN DISA"/>
    <property type="match status" value="1"/>
</dbReference>
<evidence type="ECO:0000256" key="9">
    <source>
        <dbReference type="ARBA" id="ARBA00023204"/>
    </source>
</evidence>
<keyword evidence="2 10" id="KW-0808">Transferase</keyword>
<keyword evidence="5 10" id="KW-0227">DNA damage</keyword>
<feature type="binding site" evidence="10">
    <location>
        <begin position="104"/>
        <end position="108"/>
    </location>
    <ligand>
        <name>ATP</name>
        <dbReference type="ChEBI" id="CHEBI:30616"/>
    </ligand>
</feature>
<dbReference type="Gene3D" id="3.40.1700.10">
    <property type="entry name" value="DNA integrity scanning protein, DisA, N-terminal domain"/>
    <property type="match status" value="1"/>
</dbReference>
<evidence type="ECO:0000313" key="12">
    <source>
        <dbReference type="EMBL" id="RKW69618.1"/>
    </source>
</evidence>
<comment type="function">
    <text evidence="10">Participates in a DNA-damage check-point. DisA forms globular foci that rapidly scan along the chromosomes searching for lesions.</text>
</comment>
<evidence type="ECO:0000256" key="1">
    <source>
        <dbReference type="ARBA" id="ARBA00000877"/>
    </source>
</evidence>
<dbReference type="EMBL" id="QQXL01000008">
    <property type="protein sequence ID" value="RKW69618.1"/>
    <property type="molecule type" value="Genomic_DNA"/>
</dbReference>
<proteinExistence type="inferred from homology"/>
<keyword evidence="8 10" id="KW-0238">DNA-binding</keyword>
<reference evidence="12 13" key="1">
    <citation type="submission" date="2018-07" db="EMBL/GenBank/DDBJ databases">
        <title>Arthrobacter sp. nov., isolated from raw cow's milk with high bacterial count.</title>
        <authorList>
            <person name="Hahne J."/>
            <person name="Isele D."/>
            <person name="Lipski A."/>
        </authorList>
    </citation>
    <scope>NUCLEOTIDE SEQUENCE [LARGE SCALE GENOMIC DNA]</scope>
    <source>
        <strain evidence="12 13">JZ R-183</strain>
    </source>
</reference>
<dbReference type="SUPFAM" id="SSF143597">
    <property type="entry name" value="YojJ-like"/>
    <property type="match status" value="1"/>
</dbReference>
<dbReference type="GO" id="GO:0106408">
    <property type="term" value="F:diadenylate cyclase activity"/>
    <property type="evidence" value="ECO:0007669"/>
    <property type="project" value="UniProtKB-EC"/>
</dbReference>
<comment type="subunit">
    <text evidence="10">Homooctamer.</text>
</comment>
<gene>
    <name evidence="10" type="primary">disA</name>
    <name evidence="12" type="ORF">DWQ67_12585</name>
</gene>
<organism evidence="12 13">
    <name type="scientific">Galactobacter caseinivorans</name>
    <dbReference type="NCBI Taxonomy" id="2676123"/>
    <lineage>
        <taxon>Bacteria</taxon>
        <taxon>Bacillati</taxon>
        <taxon>Actinomycetota</taxon>
        <taxon>Actinomycetes</taxon>
        <taxon>Micrococcales</taxon>
        <taxon>Micrococcaceae</taxon>
        <taxon>Galactobacter</taxon>
    </lineage>
</organism>
<dbReference type="EC" id="2.7.7.85" evidence="10"/>
<dbReference type="InterPro" id="IPR038331">
    <property type="entry name" value="DisA_sf"/>
</dbReference>
<feature type="domain" description="DAC" evidence="11">
    <location>
        <begin position="6"/>
        <end position="145"/>
    </location>
</feature>
<dbReference type="GO" id="GO:0004016">
    <property type="term" value="F:adenylate cyclase activity"/>
    <property type="evidence" value="ECO:0007669"/>
    <property type="project" value="TreeGrafter"/>
</dbReference>
<keyword evidence="6 10" id="KW-0067">ATP-binding</keyword>
<evidence type="ECO:0000256" key="2">
    <source>
        <dbReference type="ARBA" id="ARBA00022679"/>
    </source>
</evidence>
<evidence type="ECO:0000256" key="4">
    <source>
        <dbReference type="ARBA" id="ARBA00022741"/>
    </source>
</evidence>
<evidence type="ECO:0000256" key="5">
    <source>
        <dbReference type="ARBA" id="ARBA00022763"/>
    </source>
</evidence>
<keyword evidence="4 10" id="KW-0547">Nucleotide-binding</keyword>
<dbReference type="InterPro" id="IPR036888">
    <property type="entry name" value="DNA_integrity_DisA_N_sf"/>
</dbReference>
<dbReference type="Pfam" id="PF02457">
    <property type="entry name" value="DAC"/>
    <property type="match status" value="1"/>
</dbReference>
<dbReference type="Gene3D" id="1.20.1260.110">
    <property type="entry name" value="DNA integrity scanning linker region"/>
    <property type="match status" value="1"/>
</dbReference>
<dbReference type="GO" id="GO:0005524">
    <property type="term" value="F:ATP binding"/>
    <property type="evidence" value="ECO:0007669"/>
    <property type="project" value="UniProtKB-UniRule"/>
</dbReference>
<keyword evidence="7 10" id="KW-0460">Magnesium</keyword>
<dbReference type="InterPro" id="IPR010994">
    <property type="entry name" value="RuvA_2-like"/>
</dbReference>
<dbReference type="InterPro" id="IPR003390">
    <property type="entry name" value="DNA_integrity_scan_DisA_N"/>
</dbReference>
<keyword evidence="3 10" id="KW-0548">Nucleotidyltransferase</keyword>
<evidence type="ECO:0000256" key="8">
    <source>
        <dbReference type="ARBA" id="ARBA00023125"/>
    </source>
</evidence>
<protein>
    <recommendedName>
        <fullName evidence="10">DNA integrity scanning protein DisA</fullName>
    </recommendedName>
    <alternativeName>
        <fullName evidence="10">Cyclic di-AMP synthase</fullName>
        <shortName evidence="10">c-di-AMP synthase</shortName>
    </alternativeName>
    <alternativeName>
        <fullName evidence="10">Diadenylate cyclase</fullName>
        <ecNumber evidence="10">2.7.7.85</ecNumber>
    </alternativeName>
</protein>
<dbReference type="GO" id="GO:0006281">
    <property type="term" value="P:DNA repair"/>
    <property type="evidence" value="ECO:0007669"/>
    <property type="project" value="UniProtKB-UniRule"/>
</dbReference>
<feature type="binding site" evidence="10">
    <location>
        <position position="91"/>
    </location>
    <ligand>
        <name>ATP</name>
        <dbReference type="ChEBI" id="CHEBI:30616"/>
    </ligand>
</feature>
<dbReference type="Pfam" id="PF10635">
    <property type="entry name" value="DisA-linker"/>
    <property type="match status" value="1"/>
</dbReference>
<dbReference type="SUPFAM" id="SSF47781">
    <property type="entry name" value="RuvA domain 2-like"/>
    <property type="match status" value="1"/>
</dbReference>
<dbReference type="Gene3D" id="1.10.150.20">
    <property type="entry name" value="5' to 3' exonuclease, C-terminal subdomain"/>
    <property type="match status" value="1"/>
</dbReference>
<feature type="binding site" evidence="10">
    <location>
        <position position="73"/>
    </location>
    <ligand>
        <name>ATP</name>
        <dbReference type="ChEBI" id="CHEBI:30616"/>
    </ligand>
</feature>
<comment type="caution">
    <text evidence="12">The sequence shown here is derived from an EMBL/GenBank/DDBJ whole genome shotgun (WGS) entry which is preliminary data.</text>
</comment>
<dbReference type="Proteomes" id="UP000273119">
    <property type="component" value="Unassembled WGS sequence"/>
</dbReference>
<keyword evidence="9 10" id="KW-0234">DNA repair</keyword>
<dbReference type="InterPro" id="IPR023763">
    <property type="entry name" value="DNA_integrity_scanning_protein"/>
</dbReference>
<dbReference type="GO" id="GO:0003677">
    <property type="term" value="F:DNA binding"/>
    <property type="evidence" value="ECO:0007669"/>
    <property type="project" value="UniProtKB-UniRule"/>
</dbReference>
<evidence type="ECO:0000256" key="6">
    <source>
        <dbReference type="ARBA" id="ARBA00022840"/>
    </source>
</evidence>
<name>A0A496PGK8_9MICC</name>
<evidence type="ECO:0000259" key="11">
    <source>
        <dbReference type="PROSITE" id="PS51794"/>
    </source>
</evidence>
<dbReference type="RefSeq" id="WP_121485948.1">
    <property type="nucleotide sequence ID" value="NZ_QQXL01000008.1"/>
</dbReference>
<dbReference type="InterPro" id="IPR018906">
    <property type="entry name" value="DNA_integrity_scan_DisA_link"/>
</dbReference>
<dbReference type="AlphaFoldDB" id="A0A496PGK8"/>
<accession>A0A496PGK8</accession>
<comment type="function">
    <text evidence="10">Has also diadenylate cyclase activity, catalyzing the condensation of 2 ATP molecules into cyclic di-AMP (c-di-AMP). c-di-AMP likely acts as a signaling molecule that may couple DNA integrity with a cellular process.</text>
</comment>
<evidence type="ECO:0000256" key="10">
    <source>
        <dbReference type="HAMAP-Rule" id="MF_01438"/>
    </source>
</evidence>